<evidence type="ECO:0000256" key="15">
    <source>
        <dbReference type="ARBA" id="ARBA00031387"/>
    </source>
</evidence>
<evidence type="ECO:0000256" key="14">
    <source>
        <dbReference type="ARBA" id="ARBA00030753"/>
    </source>
</evidence>
<dbReference type="EMBL" id="JOKZ01000034">
    <property type="protein sequence ID" value="KKP06078.1"/>
    <property type="molecule type" value="Genomic_DNA"/>
</dbReference>
<dbReference type="PANTHER" id="PTHR40637:SF1">
    <property type="entry name" value="ESSS SUBUNIT OF NADH:UBIQUINONE OXIDOREDUCTASE (COMPLEX I) PROTEIN"/>
    <property type="match status" value="1"/>
</dbReference>
<keyword evidence="6" id="KW-0679">Respiratory chain</keyword>
<comment type="similarity">
    <text evidence="3">Belongs to the complex I NDUFB11 subunit family.</text>
</comment>
<evidence type="ECO:0000256" key="6">
    <source>
        <dbReference type="ARBA" id="ARBA00022660"/>
    </source>
</evidence>
<evidence type="ECO:0000256" key="8">
    <source>
        <dbReference type="ARBA" id="ARBA00022792"/>
    </source>
</evidence>
<feature type="region of interest" description="Disordered" evidence="17">
    <location>
        <begin position="99"/>
        <end position="120"/>
    </location>
</feature>
<keyword evidence="7" id="KW-0812">Transmembrane</keyword>
<comment type="subcellular location">
    <subcellularLocation>
        <location evidence="2">Mitochondrion inner membrane</location>
        <topology evidence="2">Single-pass membrane protein</topology>
    </subcellularLocation>
</comment>
<evidence type="ECO:0000256" key="11">
    <source>
        <dbReference type="ARBA" id="ARBA00022989"/>
    </source>
</evidence>
<evidence type="ECO:0000256" key="12">
    <source>
        <dbReference type="ARBA" id="ARBA00023128"/>
    </source>
</evidence>
<evidence type="ECO:0000256" key="17">
    <source>
        <dbReference type="SAM" id="MobiDB-lite"/>
    </source>
</evidence>
<evidence type="ECO:0000256" key="5">
    <source>
        <dbReference type="ARBA" id="ARBA00022448"/>
    </source>
</evidence>
<dbReference type="InterPro" id="IPR019329">
    <property type="entry name" value="NADH_UbQ_OxRdtase_ESSS_su"/>
</dbReference>
<dbReference type="OrthoDB" id="2147978at2759"/>
<accession>A0A0F9Y1S1</accession>
<keyword evidence="8" id="KW-0999">Mitochondrion inner membrane</keyword>
<evidence type="ECO:0000256" key="13">
    <source>
        <dbReference type="ARBA" id="ARBA00023136"/>
    </source>
</evidence>
<evidence type="ECO:0000256" key="10">
    <source>
        <dbReference type="ARBA" id="ARBA00022982"/>
    </source>
</evidence>
<reference evidence="19" key="1">
    <citation type="journal article" date="2015" name="Genome Announc.">
        <title>Draft whole-genome sequence of the biocontrol agent Trichoderma harzianum T6776.</title>
        <authorList>
            <person name="Baroncelli R."/>
            <person name="Piaggeschi G."/>
            <person name="Fiorini L."/>
            <person name="Bertolini E."/>
            <person name="Zapparata A."/>
            <person name="Pe M.E."/>
            <person name="Sarrocco S."/>
            <person name="Vannacci G."/>
        </authorList>
    </citation>
    <scope>NUCLEOTIDE SEQUENCE [LARGE SCALE GENOMIC DNA]</scope>
    <source>
        <strain evidence="19">T6776</strain>
    </source>
</reference>
<protein>
    <recommendedName>
        <fullName evidence="4">NADH dehydrogenase [ubiquinone] 1 beta subcomplex subunit 11, mitochondrial</fullName>
    </recommendedName>
    <alternativeName>
        <fullName evidence="15">Complex I-ESSS</fullName>
    </alternativeName>
    <alternativeName>
        <fullName evidence="14">NADH-ubiquinone oxidoreductase ESSS subunit</fullName>
    </alternativeName>
</protein>
<evidence type="ECO:0000256" key="16">
    <source>
        <dbReference type="ARBA" id="ARBA00046528"/>
    </source>
</evidence>
<keyword evidence="5" id="KW-0813">Transport</keyword>
<proteinExistence type="inferred from homology"/>
<evidence type="ECO:0000256" key="7">
    <source>
        <dbReference type="ARBA" id="ARBA00022692"/>
    </source>
</evidence>
<organism evidence="18 19">
    <name type="scientific">Trichoderma harzianum</name>
    <name type="common">Hypocrea lixii</name>
    <dbReference type="NCBI Taxonomy" id="5544"/>
    <lineage>
        <taxon>Eukaryota</taxon>
        <taxon>Fungi</taxon>
        <taxon>Dikarya</taxon>
        <taxon>Ascomycota</taxon>
        <taxon>Pezizomycotina</taxon>
        <taxon>Sordariomycetes</taxon>
        <taxon>Hypocreomycetidae</taxon>
        <taxon>Hypocreales</taxon>
        <taxon>Hypocreaceae</taxon>
        <taxon>Trichoderma</taxon>
    </lineage>
</organism>
<evidence type="ECO:0000313" key="19">
    <source>
        <dbReference type="Proteomes" id="UP000034112"/>
    </source>
</evidence>
<gene>
    <name evidence="18" type="ORF">THAR02_01859</name>
</gene>
<dbReference type="GO" id="GO:0005743">
    <property type="term" value="C:mitochondrial inner membrane"/>
    <property type="evidence" value="ECO:0007669"/>
    <property type="project" value="UniProtKB-SubCell"/>
</dbReference>
<evidence type="ECO:0000256" key="4">
    <source>
        <dbReference type="ARBA" id="ARBA00018632"/>
    </source>
</evidence>
<keyword evidence="10" id="KW-0249">Electron transport</keyword>
<feature type="compositionally biased region" description="Polar residues" evidence="17">
    <location>
        <begin position="99"/>
        <end position="114"/>
    </location>
</feature>
<keyword evidence="9" id="KW-0809">Transit peptide</keyword>
<dbReference type="AlphaFoldDB" id="A0A0F9Y1S1"/>
<dbReference type="Proteomes" id="UP000034112">
    <property type="component" value="Unassembled WGS sequence"/>
</dbReference>
<dbReference type="Pfam" id="PF10183">
    <property type="entry name" value="ESSS"/>
    <property type="match status" value="1"/>
</dbReference>
<evidence type="ECO:0000313" key="18">
    <source>
        <dbReference type="EMBL" id="KKP06078.1"/>
    </source>
</evidence>
<evidence type="ECO:0000256" key="3">
    <source>
        <dbReference type="ARBA" id="ARBA00008915"/>
    </source>
</evidence>
<evidence type="ECO:0000256" key="9">
    <source>
        <dbReference type="ARBA" id="ARBA00022946"/>
    </source>
</evidence>
<name>A0A0F9Y1S1_TRIHA</name>
<keyword evidence="11" id="KW-1133">Transmembrane helix</keyword>
<feature type="region of interest" description="Disordered" evidence="17">
    <location>
        <begin position="22"/>
        <end position="43"/>
    </location>
</feature>
<comment type="function">
    <text evidence="1">Accessory subunit of the mitochondrial membrane respiratory chain NADH dehydrogenase (Complex I), that is believed not to be involved in catalysis. Complex I functions in the transfer of electrons from NADH to the respiratory chain. The immediate electron acceptor for the enzyme is believed to be ubiquinone.</text>
</comment>
<dbReference type="PANTHER" id="PTHR40637">
    <property type="entry name" value="ESSS SUBUNIT OF NADH:UBIQUINONE OXIDOREDUCTASE (COMPLEX I) PROTEIN"/>
    <property type="match status" value="1"/>
</dbReference>
<comment type="subunit">
    <text evidence="16">Complex I is composed of 45 different subunits. Interacts with BCAP31.</text>
</comment>
<evidence type="ECO:0000256" key="2">
    <source>
        <dbReference type="ARBA" id="ARBA00004434"/>
    </source>
</evidence>
<keyword evidence="13" id="KW-0472">Membrane</keyword>
<keyword evidence="12" id="KW-0496">Mitochondrion</keyword>
<sequence>MWGSPIYRSRFPSCDFCNPLSGSPTSQSPPHFEQPGISSKHNSPAIAASNHITATRKTHKGAPLPLQRHTEQMVLLRHTVRAVRCARKPLAINSRSLSMTSRRQGGHGNESQFEPPSGWLWGIKPGEKPEPEGWEWPMYLFGASLLVAGVALAFKPDTSVSTWALEEARRRLEAEGVLPDPSNSEKKN</sequence>
<comment type="caution">
    <text evidence="18">The sequence shown here is derived from an EMBL/GenBank/DDBJ whole genome shotgun (WGS) entry which is preliminary data.</text>
</comment>
<evidence type="ECO:0000256" key="1">
    <source>
        <dbReference type="ARBA" id="ARBA00003195"/>
    </source>
</evidence>